<dbReference type="Proteomes" id="UP000069935">
    <property type="component" value="Chromosome 1"/>
</dbReference>
<protein>
    <recommendedName>
        <fullName evidence="1">DUF2357 domain-containing protein</fullName>
    </recommendedName>
</protein>
<keyword evidence="3" id="KW-1185">Reference proteome</keyword>
<feature type="domain" description="DUF2357" evidence="1">
    <location>
        <begin position="182"/>
        <end position="289"/>
    </location>
</feature>
<name>A0AAC8VV19_9PROT</name>
<dbReference type="InterPro" id="IPR018633">
    <property type="entry name" value="DUF2357"/>
</dbReference>
<dbReference type="RefSeq" id="WP_045581640.1">
    <property type="nucleotide sequence ID" value="NZ_CP012401.1"/>
</dbReference>
<reference evidence="2 3" key="2">
    <citation type="journal article" date="2016" name="Genome Announc.">
        <title>Complete Genome Sequence of a Strain of Azospirillum thiophilum Isolated from a Sulfide Spring.</title>
        <authorList>
            <person name="Fomenkov A."/>
            <person name="Vincze T."/>
            <person name="Grabovich M."/>
            <person name="Anton B.P."/>
            <person name="Dubinina G."/>
            <person name="Orlova M."/>
            <person name="Belousova E."/>
            <person name="Roberts R.J."/>
        </authorList>
    </citation>
    <scope>NUCLEOTIDE SEQUENCE [LARGE SCALE GENOMIC DNA]</scope>
    <source>
        <strain evidence="2 3">BV-S</strain>
    </source>
</reference>
<dbReference type="EMBL" id="CP012401">
    <property type="protein sequence ID" value="ALG69989.1"/>
    <property type="molecule type" value="Genomic_DNA"/>
</dbReference>
<dbReference type="Pfam" id="PF09823">
    <property type="entry name" value="DUF2357"/>
    <property type="match status" value="1"/>
</dbReference>
<proteinExistence type="predicted"/>
<accession>A0AAC8VV19</accession>
<evidence type="ECO:0000313" key="3">
    <source>
        <dbReference type="Proteomes" id="UP000069935"/>
    </source>
</evidence>
<evidence type="ECO:0000259" key="1">
    <source>
        <dbReference type="Pfam" id="PF09823"/>
    </source>
</evidence>
<reference evidence="3" key="1">
    <citation type="submission" date="2015-08" db="EMBL/GenBank/DDBJ databases">
        <title>Complete Genome Sequence of Azospirillum thiophilum BV-S.</title>
        <authorList>
            <person name="Fomenkov A."/>
            <person name="Vincze T."/>
            <person name="Grabovich M."/>
            <person name="Dubinina G."/>
            <person name="Orlova M."/>
            <person name="Belousova E."/>
            <person name="Roberts R.J."/>
        </authorList>
    </citation>
    <scope>NUCLEOTIDE SEQUENCE [LARGE SCALE GENOMIC DNA]</scope>
    <source>
        <strain evidence="3">BV-S</strain>
    </source>
</reference>
<dbReference type="AlphaFoldDB" id="A0AAC8VV19"/>
<sequence length="553" mass="61955">MPALPFLLTVPWGLYAETPISGAAPRVPLRDGATAQVMAAHGLMLAIPTAARVLVAGRRLRMQQEGAPFDWAQDRFAMHALPSGIRPEERTLALAIGAPDTEMAASIELDGYLAKPQKRQSDAPANDGDRIQDFILKVLSRIREAEASDGERPAGGVAAWSRIAAAWTTTEANALDAPKELIVEHAETYRRVLMEVAQHPRRVLARVRRPMPLDRVQEIDKGCIDWLIRQPGTSIEEKAGPRQAVLGIAREENLNTLENRVLKDLLRHSTMEANGYLRANKRYAASERYRLVAAYAGLCRRTWRELEAQGIADPTHPVTPNYVLQHDARYRSIWKAYQEVLGDERRQDDTWRWQRRLWSDFVRLSVHIALGRIRGCRPVALSPLRIRREQGRGRWSDLAQQSGLFLLRRPGRDLAISVLDATLPDGHPSLRPWQHALGATIVLAVEDCATGRQAAICVWPIHGTGSEPIALQEFMASADEALRIVVDEERRYRDVREEVRGLVIRSSLDMANPDWGQQGRVYGLAMGPSAEMIEETMEMGAMVLEDAITSLHW</sequence>
<dbReference type="KEGG" id="ati:AL072_02570"/>
<evidence type="ECO:0000313" key="2">
    <source>
        <dbReference type="EMBL" id="ALG69989.1"/>
    </source>
</evidence>
<gene>
    <name evidence="2" type="ORF">AL072_02570</name>
</gene>
<organism evidence="2 3">
    <name type="scientific">Azospirillum thiophilum</name>
    <dbReference type="NCBI Taxonomy" id="528244"/>
    <lineage>
        <taxon>Bacteria</taxon>
        <taxon>Pseudomonadati</taxon>
        <taxon>Pseudomonadota</taxon>
        <taxon>Alphaproteobacteria</taxon>
        <taxon>Rhodospirillales</taxon>
        <taxon>Azospirillaceae</taxon>
        <taxon>Azospirillum</taxon>
    </lineage>
</organism>